<dbReference type="GO" id="GO:0008194">
    <property type="term" value="F:UDP-glycosyltransferase activity"/>
    <property type="evidence" value="ECO:0007669"/>
    <property type="project" value="InterPro"/>
</dbReference>
<dbReference type="EMBL" id="LAQS01000005">
    <property type="protein sequence ID" value="KKZ75100.1"/>
    <property type="molecule type" value="Genomic_DNA"/>
</dbReference>
<dbReference type="PANTHER" id="PTHR48050">
    <property type="entry name" value="STEROL 3-BETA-GLUCOSYLTRANSFERASE"/>
    <property type="match status" value="1"/>
</dbReference>
<dbReference type="OrthoDB" id="3863369at2"/>
<evidence type="ECO:0000256" key="1">
    <source>
        <dbReference type="ARBA" id="ARBA00006962"/>
    </source>
</evidence>
<dbReference type="Proteomes" id="UP000265325">
    <property type="component" value="Unassembled WGS sequence"/>
</dbReference>
<feature type="domain" description="Erythromycin biosynthesis protein CIII-like C-terminal" evidence="5">
    <location>
        <begin position="281"/>
        <end position="425"/>
    </location>
</feature>
<evidence type="ECO:0000313" key="8">
    <source>
        <dbReference type="Proteomes" id="UP000265325"/>
    </source>
</evidence>
<dbReference type="CDD" id="cd03784">
    <property type="entry name" value="GT1_Gtf-like"/>
    <property type="match status" value="1"/>
</dbReference>
<dbReference type="GO" id="GO:0016758">
    <property type="term" value="F:hexosyltransferase activity"/>
    <property type="evidence" value="ECO:0007669"/>
    <property type="project" value="UniProtKB-ARBA"/>
</dbReference>
<evidence type="ECO:0000259" key="5">
    <source>
        <dbReference type="Pfam" id="PF06722"/>
    </source>
</evidence>
<dbReference type="RefSeq" id="WP_046906223.1">
    <property type="nucleotide sequence ID" value="NZ_BAAAXG010000004.1"/>
</dbReference>
<dbReference type="InterPro" id="IPR050426">
    <property type="entry name" value="Glycosyltransferase_28"/>
</dbReference>
<keyword evidence="8" id="KW-1185">Reference proteome</keyword>
<evidence type="ECO:0000259" key="6">
    <source>
        <dbReference type="Pfam" id="PF21036"/>
    </source>
</evidence>
<dbReference type="InterPro" id="IPR048284">
    <property type="entry name" value="EryCIII-like_N"/>
</dbReference>
<keyword evidence="4" id="KW-0045">Antibiotic biosynthesis</keyword>
<keyword evidence="2" id="KW-0328">Glycosyltransferase</keyword>
<dbReference type="Pfam" id="PF21036">
    <property type="entry name" value="EryCIII-like_N"/>
    <property type="match status" value="1"/>
</dbReference>
<dbReference type="SUPFAM" id="SSF53756">
    <property type="entry name" value="UDP-Glycosyltransferase/glycogen phosphorylase"/>
    <property type="match status" value="1"/>
</dbReference>
<protein>
    <submittedName>
        <fullName evidence="7">Glycosyl transferase family 28</fullName>
    </submittedName>
</protein>
<comment type="caution">
    <text evidence="7">The sequence shown here is derived from an EMBL/GenBank/DDBJ whole genome shotgun (WGS) entry which is preliminary data.</text>
</comment>
<dbReference type="AlphaFoldDB" id="A0A2P2GUE3"/>
<dbReference type="Gene3D" id="3.40.50.2000">
    <property type="entry name" value="Glycogen Phosphorylase B"/>
    <property type="match status" value="2"/>
</dbReference>
<gene>
    <name evidence="7" type="ORF">VO63_04685</name>
</gene>
<dbReference type="InterPro" id="IPR010610">
    <property type="entry name" value="EryCIII-like_C"/>
</dbReference>
<dbReference type="PANTHER" id="PTHR48050:SF13">
    <property type="entry name" value="STEROL 3-BETA-GLUCOSYLTRANSFERASE UGT80A2"/>
    <property type="match status" value="1"/>
</dbReference>
<keyword evidence="3 7" id="KW-0808">Transferase</keyword>
<evidence type="ECO:0000256" key="3">
    <source>
        <dbReference type="ARBA" id="ARBA00022679"/>
    </source>
</evidence>
<dbReference type="InterPro" id="IPR002213">
    <property type="entry name" value="UDP_glucos_trans"/>
</dbReference>
<evidence type="ECO:0000313" key="7">
    <source>
        <dbReference type="EMBL" id="KKZ75100.1"/>
    </source>
</evidence>
<dbReference type="InterPro" id="IPR030953">
    <property type="entry name" value="Glycosyl_450act"/>
</dbReference>
<comment type="similarity">
    <text evidence="1">Belongs to the glycosyltransferase 28 family.</text>
</comment>
<evidence type="ECO:0000256" key="4">
    <source>
        <dbReference type="ARBA" id="ARBA00023194"/>
    </source>
</evidence>
<name>A0A2P2GUE3_STREW</name>
<dbReference type="Pfam" id="PF06722">
    <property type="entry name" value="EryCIII-like_C"/>
    <property type="match status" value="1"/>
</dbReference>
<reference evidence="7 8" key="1">
    <citation type="submission" date="2015-05" db="EMBL/GenBank/DDBJ databases">
        <title>Draft Genome assembly of Streptomyces showdoensis.</title>
        <authorList>
            <person name="Thapa K.K."/>
            <person name="Metsa-Ketela M."/>
        </authorList>
    </citation>
    <scope>NUCLEOTIDE SEQUENCE [LARGE SCALE GENOMIC DNA]</scope>
    <source>
        <strain evidence="7 8">ATCC 15227</strain>
    </source>
</reference>
<sequence>MRVLFQPFAAATHVAAQVPLAWALRAAGHEVRVATQPDVTESITRAGLTAVPVGEPLHVAAKMNPEDTGLPAELRDDAWLRALDPGEIDPARLTPEHLHGIFAAWTPLVHRNTVPDRMIDDLVDFARDWRPDLVVWDTMTYAGPVAARASGAAHARLLFGLDLVGLLRERYRAVLDRLPPELRDDPLEEWLGPVLERHGLSGPGRGFDEQLVTGQWTIDPVPTSLALPLPLPRVPVRYVPYNGRAVVPGWLDEAPARRRVCLTLGVSFREVVGRDQASVGELLAAVADLDVEVVATLDSAQLAELGPLPPNVRAVDFVPLNELLPSCAAVIHHGGAGTFLTALAHGVPQVVVPARMWCNTPRAERARAAGLALTCPPEELTAGRLRAMVERVLDDDSFARAAAKVRDELRGTPSPAEIVPGLERLVAAHHSDRRNGGA</sequence>
<feature type="domain" description="Erythromycin biosynthesis protein CIII-like N-terminal" evidence="6">
    <location>
        <begin position="22"/>
        <end position="265"/>
    </location>
</feature>
<dbReference type="NCBIfam" id="TIGR04516">
    <property type="entry name" value="glycosyl_450act"/>
    <property type="match status" value="1"/>
</dbReference>
<organism evidence="7 8">
    <name type="scientific">Streptomyces showdoensis</name>
    <dbReference type="NCBI Taxonomy" id="68268"/>
    <lineage>
        <taxon>Bacteria</taxon>
        <taxon>Bacillati</taxon>
        <taxon>Actinomycetota</taxon>
        <taxon>Actinomycetes</taxon>
        <taxon>Kitasatosporales</taxon>
        <taxon>Streptomycetaceae</taxon>
        <taxon>Streptomyces</taxon>
    </lineage>
</organism>
<evidence type="ECO:0000256" key="2">
    <source>
        <dbReference type="ARBA" id="ARBA00022676"/>
    </source>
</evidence>
<dbReference type="FunFam" id="3.40.50.2000:FF:000072">
    <property type="entry name" value="Glycosyl transferase"/>
    <property type="match status" value="1"/>
</dbReference>
<dbReference type="GO" id="GO:0017000">
    <property type="term" value="P:antibiotic biosynthetic process"/>
    <property type="evidence" value="ECO:0007669"/>
    <property type="project" value="UniProtKB-KW"/>
</dbReference>
<proteinExistence type="inferred from homology"/>
<accession>A0A2P2GUE3</accession>